<organism evidence="2 3">
    <name type="scientific">Elysia crispata</name>
    <name type="common">lettuce slug</name>
    <dbReference type="NCBI Taxonomy" id="231223"/>
    <lineage>
        <taxon>Eukaryota</taxon>
        <taxon>Metazoa</taxon>
        <taxon>Spiralia</taxon>
        <taxon>Lophotrochozoa</taxon>
        <taxon>Mollusca</taxon>
        <taxon>Gastropoda</taxon>
        <taxon>Heterobranchia</taxon>
        <taxon>Euthyneura</taxon>
        <taxon>Panpulmonata</taxon>
        <taxon>Sacoglossa</taxon>
        <taxon>Placobranchoidea</taxon>
        <taxon>Plakobranchidae</taxon>
        <taxon>Elysia</taxon>
    </lineage>
</organism>
<evidence type="ECO:0000256" key="1">
    <source>
        <dbReference type="SAM" id="MobiDB-lite"/>
    </source>
</evidence>
<gene>
    <name evidence="2" type="ORF">RRG08_060665</name>
</gene>
<dbReference type="Proteomes" id="UP001283361">
    <property type="component" value="Unassembled WGS sequence"/>
</dbReference>
<reference evidence="2" key="1">
    <citation type="journal article" date="2023" name="G3 (Bethesda)">
        <title>A reference genome for the long-term kleptoplast-retaining sea slug Elysia crispata morphotype clarki.</title>
        <authorList>
            <person name="Eastman K.E."/>
            <person name="Pendleton A.L."/>
            <person name="Shaikh M.A."/>
            <person name="Suttiyut T."/>
            <person name="Ogas R."/>
            <person name="Tomko P."/>
            <person name="Gavelis G."/>
            <person name="Widhalm J.R."/>
            <person name="Wisecaver J.H."/>
        </authorList>
    </citation>
    <scope>NUCLEOTIDE SEQUENCE</scope>
    <source>
        <strain evidence="2">ECLA1</strain>
    </source>
</reference>
<sequence length="67" mass="7113">MRLSCVDCVERVGGVFTTKPGQSGHSRTRAQPMPGAASTTGLAAPVFGHSAGQLQEMARMRNDLQRV</sequence>
<evidence type="ECO:0000313" key="2">
    <source>
        <dbReference type="EMBL" id="KAK3792972.1"/>
    </source>
</evidence>
<dbReference type="AlphaFoldDB" id="A0AAE1AUD0"/>
<keyword evidence="3" id="KW-1185">Reference proteome</keyword>
<protein>
    <submittedName>
        <fullName evidence="2">Uncharacterized protein</fullName>
    </submittedName>
</protein>
<name>A0AAE1AUD0_9GAST</name>
<proteinExistence type="predicted"/>
<feature type="region of interest" description="Disordered" evidence="1">
    <location>
        <begin position="17"/>
        <end position="43"/>
    </location>
</feature>
<accession>A0AAE1AUD0</accession>
<evidence type="ECO:0000313" key="3">
    <source>
        <dbReference type="Proteomes" id="UP001283361"/>
    </source>
</evidence>
<comment type="caution">
    <text evidence="2">The sequence shown here is derived from an EMBL/GenBank/DDBJ whole genome shotgun (WGS) entry which is preliminary data.</text>
</comment>
<dbReference type="EMBL" id="JAWDGP010001304">
    <property type="protein sequence ID" value="KAK3792972.1"/>
    <property type="molecule type" value="Genomic_DNA"/>
</dbReference>